<comment type="function">
    <text evidence="5">ATPase subunit of a proteasome-like degradation complex; this subunit has chaperone activity. The binding of ATP and its subsequent hydrolysis by HslU are essential for unfolding of protein substrates subsequently hydrolyzed by HslV. HslU recognizes the N-terminal part of its protein substrates and unfolds these before they are guided to HslV for hydrolysis.</text>
</comment>
<dbReference type="Gene3D" id="1.10.8.60">
    <property type="match status" value="1"/>
</dbReference>
<proteinExistence type="inferred from homology"/>
<feature type="binding site" evidence="5">
    <location>
        <begin position="61"/>
        <end position="66"/>
    </location>
    <ligand>
        <name>ATP</name>
        <dbReference type="ChEBI" id="CHEBI:30616"/>
    </ligand>
</feature>
<dbReference type="GO" id="GO:0016887">
    <property type="term" value="F:ATP hydrolysis activity"/>
    <property type="evidence" value="ECO:0007669"/>
    <property type="project" value="InterPro"/>
</dbReference>
<keyword evidence="3 5" id="KW-0067">ATP-binding</keyword>
<evidence type="ECO:0000313" key="10">
    <source>
        <dbReference type="Proteomes" id="UP000317835"/>
    </source>
</evidence>
<dbReference type="Pfam" id="PF00004">
    <property type="entry name" value="AAA"/>
    <property type="match status" value="1"/>
</dbReference>
<feature type="binding site" evidence="5">
    <location>
        <position position="19"/>
    </location>
    <ligand>
        <name>ATP</name>
        <dbReference type="ChEBI" id="CHEBI:30616"/>
    </ligand>
</feature>
<dbReference type="NCBIfam" id="TIGR00390">
    <property type="entry name" value="hslU"/>
    <property type="match status" value="1"/>
</dbReference>
<evidence type="ECO:0000256" key="4">
    <source>
        <dbReference type="ARBA" id="ARBA00023186"/>
    </source>
</evidence>
<name>A0A518H712_9BACT</name>
<feature type="domain" description="Clp ATPase C-terminal" evidence="8">
    <location>
        <begin position="351"/>
        <end position="445"/>
    </location>
</feature>
<dbReference type="EMBL" id="CP036426">
    <property type="protein sequence ID" value="QDV36667.1"/>
    <property type="molecule type" value="Genomic_DNA"/>
</dbReference>
<dbReference type="GO" id="GO:0005524">
    <property type="term" value="F:ATP binding"/>
    <property type="evidence" value="ECO:0007669"/>
    <property type="project" value="UniProtKB-UniRule"/>
</dbReference>
<dbReference type="InterPro" id="IPR019489">
    <property type="entry name" value="Clp_ATPase_C"/>
</dbReference>
<evidence type="ECO:0000256" key="3">
    <source>
        <dbReference type="ARBA" id="ARBA00022840"/>
    </source>
</evidence>
<feature type="region of interest" description="Disordered" evidence="6">
    <location>
        <begin position="137"/>
        <end position="183"/>
    </location>
</feature>
<organism evidence="9 10">
    <name type="scientific">Tautonia plasticadhaerens</name>
    <dbReference type="NCBI Taxonomy" id="2527974"/>
    <lineage>
        <taxon>Bacteria</taxon>
        <taxon>Pseudomonadati</taxon>
        <taxon>Planctomycetota</taxon>
        <taxon>Planctomycetia</taxon>
        <taxon>Isosphaerales</taxon>
        <taxon>Isosphaeraceae</taxon>
        <taxon>Tautonia</taxon>
    </lineage>
</organism>
<feature type="domain" description="AAA+ ATPase" evidence="7">
    <location>
        <begin position="50"/>
        <end position="352"/>
    </location>
</feature>
<evidence type="ECO:0000256" key="2">
    <source>
        <dbReference type="ARBA" id="ARBA00022741"/>
    </source>
</evidence>
<dbReference type="KEGG" id="tpla:ElP_45960"/>
<dbReference type="NCBIfam" id="NF003544">
    <property type="entry name" value="PRK05201.1"/>
    <property type="match status" value="1"/>
</dbReference>
<dbReference type="InterPro" id="IPR050052">
    <property type="entry name" value="ATP-dep_Clp_protease_ClpX"/>
</dbReference>
<evidence type="ECO:0000313" key="9">
    <source>
        <dbReference type="EMBL" id="QDV36667.1"/>
    </source>
</evidence>
<dbReference type="GO" id="GO:0009376">
    <property type="term" value="C:HslUV protease complex"/>
    <property type="evidence" value="ECO:0007669"/>
    <property type="project" value="UniProtKB-UniRule"/>
</dbReference>
<evidence type="ECO:0000256" key="1">
    <source>
        <dbReference type="ARBA" id="ARBA00009771"/>
    </source>
</evidence>
<dbReference type="InterPro" id="IPR003959">
    <property type="entry name" value="ATPase_AAA_core"/>
</dbReference>
<dbReference type="InterPro" id="IPR003593">
    <property type="entry name" value="AAA+_ATPase"/>
</dbReference>
<accession>A0A518H712</accession>
<evidence type="ECO:0000256" key="5">
    <source>
        <dbReference type="HAMAP-Rule" id="MF_00249"/>
    </source>
</evidence>
<dbReference type="SMART" id="SM01086">
    <property type="entry name" value="ClpB_D2-small"/>
    <property type="match status" value="1"/>
</dbReference>
<dbReference type="SUPFAM" id="SSF52540">
    <property type="entry name" value="P-loop containing nucleoside triphosphate hydrolases"/>
    <property type="match status" value="1"/>
</dbReference>
<dbReference type="GO" id="GO:0036402">
    <property type="term" value="F:proteasome-activating activity"/>
    <property type="evidence" value="ECO:0007669"/>
    <property type="project" value="UniProtKB-UniRule"/>
</dbReference>
<dbReference type="GO" id="GO:0043335">
    <property type="term" value="P:protein unfolding"/>
    <property type="evidence" value="ECO:0007669"/>
    <property type="project" value="UniProtKB-UniRule"/>
</dbReference>
<comment type="subunit">
    <text evidence="5">A double ring-shaped homohexamer of HslV is capped on each side by a ring-shaped HslU homohexamer. The assembly of the HslU/HslV complex is dependent on binding of ATP.</text>
</comment>
<keyword evidence="9" id="KW-0378">Hydrolase</keyword>
<dbReference type="InterPro" id="IPR027417">
    <property type="entry name" value="P-loop_NTPase"/>
</dbReference>
<comment type="subcellular location">
    <subcellularLocation>
        <location evidence="5">Cytoplasm</location>
    </subcellularLocation>
</comment>
<dbReference type="SMART" id="SM00382">
    <property type="entry name" value="AAA"/>
    <property type="match status" value="1"/>
</dbReference>
<keyword evidence="4 5" id="KW-0143">Chaperone</keyword>
<evidence type="ECO:0000259" key="7">
    <source>
        <dbReference type="SMART" id="SM00382"/>
    </source>
</evidence>
<dbReference type="CDD" id="cd19498">
    <property type="entry name" value="RecA-like_HslU"/>
    <property type="match status" value="1"/>
</dbReference>
<dbReference type="Pfam" id="PF07724">
    <property type="entry name" value="AAA_2"/>
    <property type="match status" value="1"/>
</dbReference>
<dbReference type="InterPro" id="IPR004491">
    <property type="entry name" value="HslU"/>
</dbReference>
<dbReference type="Pfam" id="PF10431">
    <property type="entry name" value="ClpB_D2-small"/>
    <property type="match status" value="1"/>
</dbReference>
<feature type="binding site" evidence="5">
    <location>
        <position position="271"/>
    </location>
    <ligand>
        <name>ATP</name>
        <dbReference type="ChEBI" id="CHEBI:30616"/>
    </ligand>
</feature>
<dbReference type="AlphaFoldDB" id="A0A518H712"/>
<keyword evidence="5" id="KW-0963">Cytoplasm</keyword>
<reference evidence="9 10" key="1">
    <citation type="submission" date="2019-02" db="EMBL/GenBank/DDBJ databases">
        <title>Deep-cultivation of Planctomycetes and their phenomic and genomic characterization uncovers novel biology.</title>
        <authorList>
            <person name="Wiegand S."/>
            <person name="Jogler M."/>
            <person name="Boedeker C."/>
            <person name="Pinto D."/>
            <person name="Vollmers J."/>
            <person name="Rivas-Marin E."/>
            <person name="Kohn T."/>
            <person name="Peeters S.H."/>
            <person name="Heuer A."/>
            <person name="Rast P."/>
            <person name="Oberbeckmann S."/>
            <person name="Bunk B."/>
            <person name="Jeske O."/>
            <person name="Meyerdierks A."/>
            <person name="Storesund J.E."/>
            <person name="Kallscheuer N."/>
            <person name="Luecker S."/>
            <person name="Lage O.M."/>
            <person name="Pohl T."/>
            <person name="Merkel B.J."/>
            <person name="Hornburger P."/>
            <person name="Mueller R.-W."/>
            <person name="Bruemmer F."/>
            <person name="Labrenz M."/>
            <person name="Spormann A.M."/>
            <person name="Op den Camp H."/>
            <person name="Overmann J."/>
            <person name="Amann R."/>
            <person name="Jetten M.S.M."/>
            <person name="Mascher T."/>
            <person name="Medema M.H."/>
            <person name="Devos D.P."/>
            <person name="Kaster A.-K."/>
            <person name="Ovreas L."/>
            <person name="Rohde M."/>
            <person name="Galperin M.Y."/>
            <person name="Jogler C."/>
        </authorList>
    </citation>
    <scope>NUCLEOTIDE SEQUENCE [LARGE SCALE GENOMIC DNA]</scope>
    <source>
        <strain evidence="9 10">ElP</strain>
    </source>
</reference>
<evidence type="ECO:0000256" key="6">
    <source>
        <dbReference type="SAM" id="MobiDB-lite"/>
    </source>
</evidence>
<sequence length="459" mass="51545">MSDDLTPRQIVAELDRDIVGQHDAKRAVALALRNRWRRRQLDEEMRSQVTPKNILLIGPTGVGKTEIARRLAQLVGAPFVKVEATKFTEVGYYGRDVESMVRDLVEAAILIVKDRERQRIESKARDRAEARLLDLLLPEPPSPHRDRRTATAAAEGEVDEAAERRKRTREKMKSRLEAGEMEDAEVEVSVPGRAMAPVSILGGAGNMEQMEMDLQGMFEKLMPRPSQSRRMPVRDARPLLVEQEAEAMLDPEKINRASVALAEESGIIFLDEIDKIAGDEGSSRGPDVSRQGVQRDLLPIVEGTTVTTKYGPVRTDFVLFVAAGAFHRAKPSDLMPELQGRFPIRVELNDLTRDDFARILREPRASIVRQYQALMGTEGLTLSFTEEAIDAMAEIAFDVNRSTQNIGARRLHTILERVVEEISFDAPDRHGDRVTLDAEDVRRVLAPISQDEDLSRYIL</sequence>
<feature type="binding site" evidence="5">
    <location>
        <position position="409"/>
    </location>
    <ligand>
        <name>ATP</name>
        <dbReference type="ChEBI" id="CHEBI:30616"/>
    </ligand>
</feature>
<keyword evidence="2 5" id="KW-0547">Nucleotide-binding</keyword>
<dbReference type="HAMAP" id="MF_00249">
    <property type="entry name" value="HslU"/>
    <property type="match status" value="1"/>
</dbReference>
<keyword evidence="9" id="KW-0645">Protease</keyword>
<protein>
    <recommendedName>
        <fullName evidence="5">ATP-dependent protease ATPase subunit HslU</fullName>
    </recommendedName>
    <alternativeName>
        <fullName evidence="5">Unfoldase HslU</fullName>
    </alternativeName>
</protein>
<comment type="similarity">
    <text evidence="1 5">Belongs to the ClpX chaperone family. HslU subfamily.</text>
</comment>
<evidence type="ECO:0000259" key="8">
    <source>
        <dbReference type="SMART" id="SM01086"/>
    </source>
</evidence>
<dbReference type="Gene3D" id="3.40.50.300">
    <property type="entry name" value="P-loop containing nucleotide triphosphate hydrolases"/>
    <property type="match status" value="2"/>
</dbReference>
<dbReference type="PANTHER" id="PTHR48102:SF3">
    <property type="entry name" value="ATP-DEPENDENT PROTEASE ATPASE SUBUNIT HSLU"/>
    <property type="match status" value="1"/>
</dbReference>
<gene>
    <name evidence="9" type="primary">clpY</name>
    <name evidence="5" type="synonym">hslU</name>
    <name evidence="9" type="ORF">ElP_45960</name>
</gene>
<dbReference type="FunFam" id="3.40.50.300:FF:000220">
    <property type="entry name" value="ATP-dependent protease ATPase subunit HslU"/>
    <property type="match status" value="1"/>
</dbReference>
<dbReference type="RefSeq" id="WP_231749215.1">
    <property type="nucleotide sequence ID" value="NZ_CP036426.1"/>
</dbReference>
<feature type="binding site" evidence="5">
    <location>
        <position position="337"/>
    </location>
    <ligand>
        <name>ATP</name>
        <dbReference type="ChEBI" id="CHEBI:30616"/>
    </ligand>
</feature>
<dbReference type="Proteomes" id="UP000317835">
    <property type="component" value="Chromosome"/>
</dbReference>
<dbReference type="GO" id="GO:0008233">
    <property type="term" value="F:peptidase activity"/>
    <property type="evidence" value="ECO:0007669"/>
    <property type="project" value="UniProtKB-KW"/>
</dbReference>
<dbReference type="PANTHER" id="PTHR48102">
    <property type="entry name" value="ATP-DEPENDENT CLP PROTEASE ATP-BINDING SUBUNIT CLPX-LIKE, MITOCHONDRIAL-RELATED"/>
    <property type="match status" value="1"/>
</dbReference>
<keyword evidence="10" id="KW-1185">Reference proteome</keyword>